<protein>
    <submittedName>
        <fullName evidence="4">Sortase</fullName>
    </submittedName>
</protein>
<evidence type="ECO:0000256" key="2">
    <source>
        <dbReference type="SAM" id="MobiDB-lite"/>
    </source>
</evidence>
<feature type="compositionally biased region" description="Pro residues" evidence="2">
    <location>
        <begin position="15"/>
        <end position="36"/>
    </location>
</feature>
<gene>
    <name evidence="4" type="ORF">GCM10009710_24570</name>
</gene>
<feature type="transmembrane region" description="Helical" evidence="3">
    <location>
        <begin position="57"/>
        <end position="80"/>
    </location>
</feature>
<reference evidence="5" key="1">
    <citation type="journal article" date="2019" name="Int. J. Syst. Evol. Microbiol.">
        <title>The Global Catalogue of Microorganisms (GCM) 10K type strain sequencing project: providing services to taxonomists for standard genome sequencing and annotation.</title>
        <authorList>
            <consortium name="The Broad Institute Genomics Platform"/>
            <consortium name="The Broad Institute Genome Sequencing Center for Infectious Disease"/>
            <person name="Wu L."/>
            <person name="Ma J."/>
        </authorList>
    </citation>
    <scope>NUCLEOTIDE SEQUENCE [LARGE SCALE GENOMIC DNA]</scope>
    <source>
        <strain evidence="5">JCM 13518</strain>
    </source>
</reference>
<dbReference type="SUPFAM" id="SSF63817">
    <property type="entry name" value="Sortase"/>
    <property type="match status" value="1"/>
</dbReference>
<dbReference type="RefSeq" id="WP_344201994.1">
    <property type="nucleotide sequence ID" value="NZ_BAAAME010000004.1"/>
</dbReference>
<evidence type="ECO:0000313" key="4">
    <source>
        <dbReference type="EMBL" id="GAA1743620.1"/>
    </source>
</evidence>
<dbReference type="Gene3D" id="2.40.260.10">
    <property type="entry name" value="Sortase"/>
    <property type="match status" value="1"/>
</dbReference>
<organism evidence="4 5">
    <name type="scientific">Aeromicrobium alkaliterrae</name>
    <dbReference type="NCBI Taxonomy" id="302168"/>
    <lineage>
        <taxon>Bacteria</taxon>
        <taxon>Bacillati</taxon>
        <taxon>Actinomycetota</taxon>
        <taxon>Actinomycetes</taxon>
        <taxon>Propionibacteriales</taxon>
        <taxon>Nocardioidaceae</taxon>
        <taxon>Aeromicrobium</taxon>
    </lineage>
</organism>
<dbReference type="Proteomes" id="UP001501057">
    <property type="component" value="Unassembled WGS sequence"/>
</dbReference>
<feature type="transmembrane region" description="Helical" evidence="3">
    <location>
        <begin position="305"/>
        <end position="329"/>
    </location>
</feature>
<keyword evidence="1" id="KW-0378">Hydrolase</keyword>
<feature type="region of interest" description="Disordered" evidence="2">
    <location>
        <begin position="1"/>
        <end position="50"/>
    </location>
</feature>
<keyword evidence="3" id="KW-0812">Transmembrane</keyword>
<evidence type="ECO:0000313" key="5">
    <source>
        <dbReference type="Proteomes" id="UP001501057"/>
    </source>
</evidence>
<evidence type="ECO:0000256" key="1">
    <source>
        <dbReference type="ARBA" id="ARBA00022801"/>
    </source>
</evidence>
<accession>A0ABP4W048</accession>
<dbReference type="Pfam" id="PF04203">
    <property type="entry name" value="Sortase"/>
    <property type="match status" value="1"/>
</dbReference>
<keyword evidence="3" id="KW-1133">Transmembrane helix</keyword>
<keyword evidence="5" id="KW-1185">Reference proteome</keyword>
<feature type="transmembrane region" description="Helical" evidence="3">
    <location>
        <begin position="276"/>
        <end position="299"/>
    </location>
</feature>
<dbReference type="EMBL" id="BAAAME010000004">
    <property type="protein sequence ID" value="GAA1743620.1"/>
    <property type="molecule type" value="Genomic_DNA"/>
</dbReference>
<name>A0ABP4W048_9ACTN</name>
<evidence type="ECO:0000256" key="3">
    <source>
        <dbReference type="SAM" id="Phobius"/>
    </source>
</evidence>
<dbReference type="InterPro" id="IPR005754">
    <property type="entry name" value="Sortase"/>
</dbReference>
<dbReference type="InterPro" id="IPR023365">
    <property type="entry name" value="Sortase_dom-sf"/>
</dbReference>
<comment type="caution">
    <text evidence="4">The sequence shown here is derived from an EMBL/GenBank/DDBJ whole genome shotgun (WGS) entry which is preliminary data.</text>
</comment>
<proteinExistence type="predicted"/>
<sequence length="333" mass="35063">MTLIDDPRSDAPTQAVPPVPPPAPGAVPPAMPPVPPRLRGRRPGRAPVTRAPRAGRWWGGAALLSLSLLLLGFITHVTVFSSIQHDRAQSLQYEELRSSLAKAETPVGQLDLDKKLVAAGTPVALLQIPRLGIEEVVGEGTTSDLLRSGPGHQRSSVMPGQNGTAVILGRQTTYGAPFADLKRLVPGDTITVTTGQGTHTFTVSGLRRDGDDKLPIPGEGEGRLELVTADGLPLFPSGALHVDAELTSPTVETPTRVMSVEALPAEERAMGHDGSAWFTAFFAGTFLLAAIAGMTALWLRWRRGPAWIIGVPVVVTLAAATADAVMNALPNLL</sequence>
<keyword evidence="3" id="KW-0472">Membrane</keyword>